<keyword evidence="12" id="KW-1185">Reference proteome</keyword>
<evidence type="ECO:0000256" key="2">
    <source>
        <dbReference type="ARBA" id="ARBA00022723"/>
    </source>
</evidence>
<dbReference type="InterPro" id="IPR039355">
    <property type="entry name" value="Transcription_factor_GATA"/>
</dbReference>
<dbReference type="GO" id="GO:0005634">
    <property type="term" value="C:nucleus"/>
    <property type="evidence" value="ECO:0007669"/>
    <property type="project" value="UniProtKB-SubCell"/>
</dbReference>
<keyword evidence="5" id="KW-0805">Transcription regulation</keyword>
<proteinExistence type="predicted"/>
<protein>
    <submittedName>
        <fullName evidence="11">Suppressor of ferric uptake 1</fullName>
    </submittedName>
</protein>
<dbReference type="GO" id="GO:0008270">
    <property type="term" value="F:zinc ion binding"/>
    <property type="evidence" value="ECO:0007669"/>
    <property type="project" value="UniProtKB-KW"/>
</dbReference>
<dbReference type="Proteomes" id="UP000286134">
    <property type="component" value="Unassembled WGS sequence"/>
</dbReference>
<dbReference type="STRING" id="212602.A0A420HSD4"/>
<dbReference type="InterPro" id="IPR000679">
    <property type="entry name" value="Znf_GATA"/>
</dbReference>
<feature type="compositionally biased region" description="Polar residues" evidence="9">
    <location>
        <begin position="344"/>
        <end position="357"/>
    </location>
</feature>
<gene>
    <name evidence="11" type="ORF">OnM2_052058</name>
</gene>
<keyword evidence="2" id="KW-0479">Metal-binding</keyword>
<sequence length="530" mass="57882">MCSVSQRVSMTDYMSDHKFYGMERGLAYHQKENEQITLRKTISCAVGLSEKNVYQTTLHEHQSHSLDRRIGRNEQTYSSQPEFSGRGSAAFWAQSESAPEVIPNAQICSNCETSRTPLWRRSSQGATLCNACGLYFKARNTARPTSMKRSPSIVSSALGPQRKERKNPPPSFVLPLINTSSASVYGTVDQEIGGSCPGGGKCNGTGGAKGCSGCPAFNNRMAKTAQLSLSLPSLISETTLENSKESQISYEVESLRDHLRDVTVVAACQNCGTTITPLWRRDKTGHTICNACGLYKRLHGIPRPVTMKRSVIKRRKRMPPNNQSIPSDTTSSSIESPESDCLPSPTQSLRGSSNPDGSVNLGIRRSSNRDPILPDPSYNRSKESTTVAISTYHKPSISPVRCHQSSFSSQNLLSYTKNSHQSMTFPHLPLLLHENSSVTATLENPFSSTKMNSSLPSLSVDKSSLSNRPGSINSLLNPSSEESSPHALERGSSRCESGELKSLGCSLQAVENNITSKQVKAVEEEKEEMH</sequence>
<feature type="region of interest" description="Disordered" evidence="9">
    <location>
        <begin position="306"/>
        <end position="385"/>
    </location>
</feature>
<name>A0A420HSD4_9PEZI</name>
<dbReference type="OrthoDB" id="515401at2759"/>
<evidence type="ECO:0000256" key="8">
    <source>
        <dbReference type="PROSITE-ProRule" id="PRU00094"/>
    </source>
</evidence>
<keyword evidence="7" id="KW-0539">Nucleus</keyword>
<evidence type="ECO:0000256" key="3">
    <source>
        <dbReference type="ARBA" id="ARBA00022771"/>
    </source>
</evidence>
<evidence type="ECO:0000256" key="6">
    <source>
        <dbReference type="ARBA" id="ARBA00023163"/>
    </source>
</evidence>
<evidence type="ECO:0000256" key="5">
    <source>
        <dbReference type="ARBA" id="ARBA00023015"/>
    </source>
</evidence>
<evidence type="ECO:0000313" key="12">
    <source>
        <dbReference type="Proteomes" id="UP000286134"/>
    </source>
</evidence>
<evidence type="ECO:0000256" key="9">
    <source>
        <dbReference type="SAM" id="MobiDB-lite"/>
    </source>
</evidence>
<feature type="domain" description="GATA-type" evidence="10">
    <location>
        <begin position="108"/>
        <end position="156"/>
    </location>
</feature>
<dbReference type="SUPFAM" id="SSF57716">
    <property type="entry name" value="Glucocorticoid receptor-like (DNA-binding domain)"/>
    <property type="match status" value="2"/>
</dbReference>
<evidence type="ECO:0000256" key="4">
    <source>
        <dbReference type="ARBA" id="ARBA00022833"/>
    </source>
</evidence>
<dbReference type="Pfam" id="PF00320">
    <property type="entry name" value="GATA"/>
    <property type="match status" value="2"/>
</dbReference>
<dbReference type="Gene3D" id="3.30.50.10">
    <property type="entry name" value="Erythroid Transcription Factor GATA-1, subunit A"/>
    <property type="match status" value="2"/>
</dbReference>
<feature type="region of interest" description="Disordered" evidence="9">
    <location>
        <begin position="146"/>
        <end position="171"/>
    </location>
</feature>
<dbReference type="GO" id="GO:0000978">
    <property type="term" value="F:RNA polymerase II cis-regulatory region sequence-specific DNA binding"/>
    <property type="evidence" value="ECO:0007669"/>
    <property type="project" value="TreeGrafter"/>
</dbReference>
<evidence type="ECO:0000313" key="11">
    <source>
        <dbReference type="EMBL" id="RKF60332.1"/>
    </source>
</evidence>
<accession>A0A420HSD4</accession>
<dbReference type="PROSITE" id="PS50114">
    <property type="entry name" value="GATA_ZN_FINGER_2"/>
    <property type="match status" value="2"/>
</dbReference>
<feature type="compositionally biased region" description="Polar residues" evidence="9">
    <location>
        <begin position="146"/>
        <end position="155"/>
    </location>
</feature>
<dbReference type="GO" id="GO:0045944">
    <property type="term" value="P:positive regulation of transcription by RNA polymerase II"/>
    <property type="evidence" value="ECO:0007669"/>
    <property type="project" value="TreeGrafter"/>
</dbReference>
<reference evidence="11 12" key="1">
    <citation type="journal article" date="2018" name="BMC Genomics">
        <title>Comparative genome analyses reveal sequence features reflecting distinct modes of host-adaptation between dicot and monocot powdery mildew.</title>
        <authorList>
            <person name="Wu Y."/>
            <person name="Ma X."/>
            <person name="Pan Z."/>
            <person name="Kale S.D."/>
            <person name="Song Y."/>
            <person name="King H."/>
            <person name="Zhang Q."/>
            <person name="Presley C."/>
            <person name="Deng X."/>
            <person name="Wei C.I."/>
            <person name="Xiao S."/>
        </authorList>
    </citation>
    <scope>NUCLEOTIDE SEQUENCE [LARGE SCALE GENOMIC DNA]</scope>
    <source>
        <strain evidence="11">UMSG2</strain>
    </source>
</reference>
<feature type="compositionally biased region" description="Low complexity" evidence="9">
    <location>
        <begin position="473"/>
        <end position="482"/>
    </location>
</feature>
<dbReference type="FunFam" id="3.30.50.10:FF:000007">
    <property type="entry name" value="Nitrogen regulatory AreA, N-terminal"/>
    <property type="match status" value="1"/>
</dbReference>
<dbReference type="InterPro" id="IPR013088">
    <property type="entry name" value="Znf_NHR/GATA"/>
</dbReference>
<feature type="domain" description="GATA-type" evidence="10">
    <location>
        <begin position="268"/>
        <end position="315"/>
    </location>
</feature>
<dbReference type="PROSITE" id="PS00344">
    <property type="entry name" value="GATA_ZN_FINGER_1"/>
    <property type="match status" value="2"/>
</dbReference>
<keyword evidence="6" id="KW-0804">Transcription</keyword>
<feature type="compositionally biased region" description="Low complexity" evidence="9">
    <location>
        <begin position="453"/>
        <end position="466"/>
    </location>
</feature>
<dbReference type="GO" id="GO:0000981">
    <property type="term" value="F:DNA-binding transcription factor activity, RNA polymerase II-specific"/>
    <property type="evidence" value="ECO:0007669"/>
    <property type="project" value="TreeGrafter"/>
</dbReference>
<evidence type="ECO:0000256" key="1">
    <source>
        <dbReference type="ARBA" id="ARBA00004123"/>
    </source>
</evidence>
<keyword evidence="3 8" id="KW-0863">Zinc-finger</keyword>
<dbReference type="SMART" id="SM00401">
    <property type="entry name" value="ZnF_GATA"/>
    <property type="match status" value="2"/>
</dbReference>
<evidence type="ECO:0000259" key="10">
    <source>
        <dbReference type="PROSITE" id="PS50114"/>
    </source>
</evidence>
<comment type="caution">
    <text evidence="11">The sequence shown here is derived from an EMBL/GenBank/DDBJ whole genome shotgun (WGS) entry which is preliminary data.</text>
</comment>
<dbReference type="EMBL" id="MCFK01005205">
    <property type="protein sequence ID" value="RKF60332.1"/>
    <property type="molecule type" value="Genomic_DNA"/>
</dbReference>
<feature type="compositionally biased region" description="Basic and acidic residues" evidence="9">
    <location>
        <begin position="483"/>
        <end position="496"/>
    </location>
</feature>
<dbReference type="CDD" id="cd00202">
    <property type="entry name" value="ZnF_GATA"/>
    <property type="match status" value="2"/>
</dbReference>
<organism evidence="11 12">
    <name type="scientific">Erysiphe neolycopersici</name>
    <dbReference type="NCBI Taxonomy" id="212602"/>
    <lineage>
        <taxon>Eukaryota</taxon>
        <taxon>Fungi</taxon>
        <taxon>Dikarya</taxon>
        <taxon>Ascomycota</taxon>
        <taxon>Pezizomycotina</taxon>
        <taxon>Leotiomycetes</taxon>
        <taxon>Erysiphales</taxon>
        <taxon>Erysiphaceae</taxon>
        <taxon>Erysiphe</taxon>
    </lineage>
</organism>
<feature type="region of interest" description="Disordered" evidence="9">
    <location>
        <begin position="444"/>
        <end position="496"/>
    </location>
</feature>
<dbReference type="PANTHER" id="PTHR10071:SF335">
    <property type="entry name" value="IRON-SENSING TRANSCRIPTIONAL REPRESSOR-RELATED"/>
    <property type="match status" value="1"/>
</dbReference>
<dbReference type="PANTHER" id="PTHR10071">
    <property type="entry name" value="TRANSCRIPTION FACTOR GATA FAMILY MEMBER"/>
    <property type="match status" value="1"/>
</dbReference>
<feature type="compositionally biased region" description="Polar residues" evidence="9">
    <location>
        <begin position="320"/>
        <end position="336"/>
    </location>
</feature>
<dbReference type="PRINTS" id="PR00619">
    <property type="entry name" value="GATAZNFINGER"/>
</dbReference>
<keyword evidence="4" id="KW-0862">Zinc</keyword>
<dbReference type="AlphaFoldDB" id="A0A420HSD4"/>
<comment type="subcellular location">
    <subcellularLocation>
        <location evidence="1">Nucleus</location>
    </subcellularLocation>
</comment>
<evidence type="ECO:0000256" key="7">
    <source>
        <dbReference type="ARBA" id="ARBA00023242"/>
    </source>
</evidence>
<dbReference type="GO" id="GO:0000122">
    <property type="term" value="P:negative regulation of transcription by RNA polymerase II"/>
    <property type="evidence" value="ECO:0007669"/>
    <property type="project" value="TreeGrafter"/>
</dbReference>